<evidence type="ECO:0000313" key="2">
    <source>
        <dbReference type="Proteomes" id="UP000606786"/>
    </source>
</evidence>
<comment type="caution">
    <text evidence="1">The sequence shown here is derived from an EMBL/GenBank/DDBJ whole genome shotgun (WGS) entry which is preliminary data.</text>
</comment>
<accession>A0A811VCD5</accession>
<dbReference type="Proteomes" id="UP000606786">
    <property type="component" value="Unassembled WGS sequence"/>
</dbReference>
<gene>
    <name evidence="1" type="ORF">CCAP1982_LOCUS20771</name>
</gene>
<sequence>MPQIIIDGQPTPTLHTLAFRGAHSAQNQYEPKIKRTDQQSALNKTITKGYKSTDHKHRKPTPDLSHCKQMFRHYQHLLQQCEMHPNRI</sequence>
<protein>
    <submittedName>
        <fullName evidence="1">(Mediterranean fruit fly) hypothetical protein</fullName>
    </submittedName>
</protein>
<evidence type="ECO:0000313" key="1">
    <source>
        <dbReference type="EMBL" id="CAD7012664.1"/>
    </source>
</evidence>
<organism evidence="1 2">
    <name type="scientific">Ceratitis capitata</name>
    <name type="common">Mediterranean fruit fly</name>
    <name type="synonym">Tephritis capitata</name>
    <dbReference type="NCBI Taxonomy" id="7213"/>
    <lineage>
        <taxon>Eukaryota</taxon>
        <taxon>Metazoa</taxon>
        <taxon>Ecdysozoa</taxon>
        <taxon>Arthropoda</taxon>
        <taxon>Hexapoda</taxon>
        <taxon>Insecta</taxon>
        <taxon>Pterygota</taxon>
        <taxon>Neoptera</taxon>
        <taxon>Endopterygota</taxon>
        <taxon>Diptera</taxon>
        <taxon>Brachycera</taxon>
        <taxon>Muscomorpha</taxon>
        <taxon>Tephritoidea</taxon>
        <taxon>Tephritidae</taxon>
        <taxon>Ceratitis</taxon>
        <taxon>Ceratitis</taxon>
    </lineage>
</organism>
<name>A0A811VCD5_CERCA</name>
<dbReference type="AlphaFoldDB" id="A0A811VCD5"/>
<dbReference type="EMBL" id="CAJHJT010000056">
    <property type="protein sequence ID" value="CAD7012664.1"/>
    <property type="molecule type" value="Genomic_DNA"/>
</dbReference>
<proteinExistence type="predicted"/>
<keyword evidence="2" id="KW-1185">Reference proteome</keyword>
<reference evidence="1" key="1">
    <citation type="submission" date="2020-11" db="EMBL/GenBank/DDBJ databases">
        <authorList>
            <person name="Whitehead M."/>
        </authorList>
    </citation>
    <scope>NUCLEOTIDE SEQUENCE</scope>
    <source>
        <strain evidence="1">EGII</strain>
    </source>
</reference>